<comment type="caution">
    <text evidence="2">The sequence shown here is derived from an EMBL/GenBank/DDBJ whole genome shotgun (WGS) entry which is preliminary data.</text>
</comment>
<feature type="signal peptide" evidence="1">
    <location>
        <begin position="1"/>
        <end position="16"/>
    </location>
</feature>
<evidence type="ECO:0000313" key="3">
    <source>
        <dbReference type="Proteomes" id="UP000298663"/>
    </source>
</evidence>
<gene>
    <name evidence="2" type="ORF">L596_029014</name>
</gene>
<keyword evidence="3" id="KW-1185">Reference proteome</keyword>
<feature type="chain" id="PRO_5020929005" description="Spaetzle domain-containing protein" evidence="1">
    <location>
        <begin position="17"/>
        <end position="285"/>
    </location>
</feature>
<evidence type="ECO:0000313" key="2">
    <source>
        <dbReference type="EMBL" id="TKR59324.1"/>
    </source>
</evidence>
<evidence type="ECO:0008006" key="4">
    <source>
        <dbReference type="Google" id="ProtNLM"/>
    </source>
</evidence>
<sequence>MNRSLFFLATFAGVLGFPQLSCRPTRDELMTYLAANGGYDPSSMAVTAEEVSRNFISELSPRSSGCGFHCQRIKREVEAAMRRIQHVRKSTFEEALNENITIELPAPVEARMFLDDGLEDLCGSRNLATIYPGQFFPPVIRSRECFRGRIENQCLFVNPTVVQFLRLPVTNSETKEYSEGVCVPAHHGRSVLFNRNMDGRGCDQWILHRAQYPNNCVCRLKPGACVVSSGGGHPKPCGYGRLLEAKRREQVEEEFDDKVEEKVDFVCRPSEDGKRFPWDPVGPFL</sequence>
<keyword evidence="1" id="KW-0732">Signal</keyword>
<evidence type="ECO:0000256" key="1">
    <source>
        <dbReference type="SAM" id="SignalP"/>
    </source>
</evidence>
<reference evidence="2 3" key="1">
    <citation type="journal article" date="2015" name="Genome Biol.">
        <title>Comparative genomics of Steinernema reveals deeply conserved gene regulatory networks.</title>
        <authorList>
            <person name="Dillman A.R."/>
            <person name="Macchietto M."/>
            <person name="Porter C.F."/>
            <person name="Rogers A."/>
            <person name="Williams B."/>
            <person name="Antoshechkin I."/>
            <person name="Lee M.M."/>
            <person name="Goodwin Z."/>
            <person name="Lu X."/>
            <person name="Lewis E.E."/>
            <person name="Goodrich-Blair H."/>
            <person name="Stock S.P."/>
            <person name="Adams B.J."/>
            <person name="Sternberg P.W."/>
            <person name="Mortazavi A."/>
        </authorList>
    </citation>
    <scope>NUCLEOTIDE SEQUENCE [LARGE SCALE GENOMIC DNA]</scope>
    <source>
        <strain evidence="2 3">ALL</strain>
    </source>
</reference>
<dbReference type="AlphaFoldDB" id="A0A4U5LTD3"/>
<name>A0A4U5LTD3_STECR</name>
<dbReference type="Proteomes" id="UP000298663">
    <property type="component" value="Unassembled WGS sequence"/>
</dbReference>
<accession>A0A4U5LTD3</accession>
<protein>
    <recommendedName>
        <fullName evidence="4">Spaetzle domain-containing protein</fullName>
    </recommendedName>
</protein>
<reference evidence="2 3" key="2">
    <citation type="journal article" date="2019" name="G3 (Bethesda)">
        <title>Hybrid Assembly of the Genome of the Entomopathogenic Nematode Steinernema carpocapsae Identifies the X-Chromosome.</title>
        <authorList>
            <person name="Serra L."/>
            <person name="Macchietto M."/>
            <person name="Macias-Munoz A."/>
            <person name="McGill C.J."/>
            <person name="Rodriguez I.M."/>
            <person name="Rodriguez B."/>
            <person name="Murad R."/>
            <person name="Mortazavi A."/>
        </authorList>
    </citation>
    <scope>NUCLEOTIDE SEQUENCE [LARGE SCALE GENOMIC DNA]</scope>
    <source>
        <strain evidence="2 3">ALL</strain>
    </source>
</reference>
<proteinExistence type="predicted"/>
<dbReference type="EMBL" id="AZBU02000012">
    <property type="protein sequence ID" value="TKR59324.1"/>
    <property type="molecule type" value="Genomic_DNA"/>
</dbReference>
<dbReference type="OrthoDB" id="10541178at2759"/>
<organism evidence="2 3">
    <name type="scientific">Steinernema carpocapsae</name>
    <name type="common">Entomopathogenic nematode</name>
    <dbReference type="NCBI Taxonomy" id="34508"/>
    <lineage>
        <taxon>Eukaryota</taxon>
        <taxon>Metazoa</taxon>
        <taxon>Ecdysozoa</taxon>
        <taxon>Nematoda</taxon>
        <taxon>Chromadorea</taxon>
        <taxon>Rhabditida</taxon>
        <taxon>Tylenchina</taxon>
        <taxon>Panagrolaimomorpha</taxon>
        <taxon>Strongyloidoidea</taxon>
        <taxon>Steinernematidae</taxon>
        <taxon>Steinernema</taxon>
    </lineage>
</organism>